<evidence type="ECO:0000313" key="3">
    <source>
        <dbReference type="EMBL" id="MBC5694345.1"/>
    </source>
</evidence>
<organism evidence="3 4">
    <name type="scientific">Agathobaculum hominis</name>
    <dbReference type="NCBI Taxonomy" id="2763014"/>
    <lineage>
        <taxon>Bacteria</taxon>
        <taxon>Bacillati</taxon>
        <taxon>Bacillota</taxon>
        <taxon>Clostridia</taxon>
        <taxon>Eubacteriales</taxon>
        <taxon>Butyricicoccaceae</taxon>
        <taxon>Agathobaculum</taxon>
    </lineage>
</organism>
<dbReference type="Pfam" id="PF01890">
    <property type="entry name" value="CbiG_C"/>
    <property type="match status" value="1"/>
</dbReference>
<reference evidence="3 4" key="1">
    <citation type="submission" date="2020-08" db="EMBL/GenBank/DDBJ databases">
        <title>Genome public.</title>
        <authorList>
            <person name="Liu C."/>
            <person name="Sun Q."/>
        </authorList>
    </citation>
    <scope>NUCLEOTIDE SEQUENCE [LARGE SCALE GENOMIC DNA]</scope>
    <source>
        <strain evidence="3 4">M2</strain>
    </source>
</reference>
<accession>A0ABR7GJ39</accession>
<dbReference type="InterPro" id="IPR052553">
    <property type="entry name" value="CbiG_hydrolase"/>
</dbReference>
<sequence>MKHAKFVSFTEIGAQTAAKAARLLPDFLCERYARTVDLSLSNTSLPRFAQQAMVDCDLIVFVGAAGIAVRAAAPYLAGKAYDPAVVVIDEQGRFVIPLLSGHLGGANELAGRLAEGLGATAVITTATDGRAVFAVDSWAKSHECVVFDPENIKYISGALLRGDTVGLRSAFPVDGLLPAHIDTKTAAESGFVIGFDTEVQPFPHTLHLVPRVISLGIGCRKGASAGAVEQTVREALGRAGLPLAAVKAVASIDIKKDEPGLVSFCAAQGLPFAVYSAEELNAAPGEFTASEFVKDTVGVDSVCERAAVVNAGNGTIIARKYAQNGVTAAFAAGGYRVCLEE</sequence>
<dbReference type="Pfam" id="PF11760">
    <property type="entry name" value="CbiG_N"/>
    <property type="match status" value="1"/>
</dbReference>
<feature type="domain" description="CobE/GbiG C-terminal" evidence="1">
    <location>
        <begin position="213"/>
        <end position="331"/>
    </location>
</feature>
<evidence type="ECO:0000259" key="2">
    <source>
        <dbReference type="Pfam" id="PF11760"/>
    </source>
</evidence>
<feature type="domain" description="Cobalamin synthesis G N-terminal" evidence="2">
    <location>
        <begin position="49"/>
        <end position="128"/>
    </location>
</feature>
<evidence type="ECO:0000313" key="4">
    <source>
        <dbReference type="Proteomes" id="UP000641741"/>
    </source>
</evidence>
<dbReference type="InterPro" id="IPR002750">
    <property type="entry name" value="CobE/GbiG_C"/>
</dbReference>
<dbReference type="PANTHER" id="PTHR37477">
    <property type="entry name" value="COBALT-PRECORRIN-5A HYDROLASE"/>
    <property type="match status" value="1"/>
</dbReference>
<dbReference type="InterPro" id="IPR038029">
    <property type="entry name" value="GbiG_N_sf"/>
</dbReference>
<proteinExistence type="predicted"/>
<dbReference type="Proteomes" id="UP000641741">
    <property type="component" value="Unassembled WGS sequence"/>
</dbReference>
<dbReference type="Gene3D" id="3.40.50.11220">
    <property type="match status" value="1"/>
</dbReference>
<dbReference type="SUPFAM" id="SSF159672">
    <property type="entry name" value="CbiG N-terminal domain-like"/>
    <property type="match status" value="1"/>
</dbReference>
<dbReference type="Gene3D" id="3.30.420.180">
    <property type="entry name" value="CobE/GbiG C-terminal domain"/>
    <property type="match status" value="1"/>
</dbReference>
<dbReference type="InterPro" id="IPR036518">
    <property type="entry name" value="CobE/GbiG_C_sf"/>
</dbReference>
<gene>
    <name evidence="3" type="ORF">H8S02_00025</name>
</gene>
<dbReference type="SUPFAM" id="SSF159664">
    <property type="entry name" value="CobE/GbiG C-terminal domain-like"/>
    <property type="match status" value="1"/>
</dbReference>
<comment type="caution">
    <text evidence="3">The sequence shown here is derived from an EMBL/GenBank/DDBJ whole genome shotgun (WGS) entry which is preliminary data.</text>
</comment>
<name>A0ABR7GJ39_9FIRM</name>
<keyword evidence="4" id="KW-1185">Reference proteome</keyword>
<dbReference type="RefSeq" id="WP_186968685.1">
    <property type="nucleotide sequence ID" value="NZ_JACOPK010000001.1"/>
</dbReference>
<dbReference type="EMBL" id="JACOPK010000001">
    <property type="protein sequence ID" value="MBC5694345.1"/>
    <property type="molecule type" value="Genomic_DNA"/>
</dbReference>
<dbReference type="PANTHER" id="PTHR37477:SF1">
    <property type="entry name" value="COBALT-PRECORRIN-5A HYDROLASE"/>
    <property type="match status" value="1"/>
</dbReference>
<dbReference type="InterPro" id="IPR021744">
    <property type="entry name" value="CbiG_N"/>
</dbReference>
<evidence type="ECO:0000259" key="1">
    <source>
        <dbReference type="Pfam" id="PF01890"/>
    </source>
</evidence>
<protein>
    <submittedName>
        <fullName evidence="3">Cobalamin biosynthesis protein</fullName>
    </submittedName>
</protein>